<dbReference type="EMBL" id="FOCX01000007">
    <property type="protein sequence ID" value="SEO05497.1"/>
    <property type="molecule type" value="Genomic_DNA"/>
</dbReference>
<name>A0A1H8LK61_9EURY</name>
<feature type="domain" description="Core-binding (CB)" evidence="5">
    <location>
        <begin position="7"/>
        <end position="90"/>
    </location>
</feature>
<dbReference type="Gene3D" id="1.10.150.130">
    <property type="match status" value="1"/>
</dbReference>
<sequence>MTKLESLRPEKAVEMYLTSREDEVTKKSLQNIKSDLKIFKQWCTDRDVTDMNNVDGRALADFRTWRAEQVKLITLKHNLWTIKKFVRFCEQIDAVPEGTSEKVVIPETSDADEVNDSFIQEGDAEDILEYLKKFEYASLRHAVFFTLWHTGIRSSSLLALDLKDVHPEENKLCIRHRPTTGTALKNKEKGERNVFIKDELVTVLSDFINENRADVLDDHGRRPLFATTDTRVSRTTVQRLVYTATRPCHVGKDCPHDEEPETCEANSYNLACKCPSSLSPHPLRKGAITYSLNEETPKDVISDRMDVSGGVQIRMKSEAMCFLSAYARKHTPRRKYRPDRLRVC</sequence>
<evidence type="ECO:0000313" key="6">
    <source>
        <dbReference type="EMBL" id="SEO05497.1"/>
    </source>
</evidence>
<gene>
    <name evidence="6" type="ORF">SAMN05216388_1007161</name>
</gene>
<evidence type="ECO:0000256" key="4">
    <source>
        <dbReference type="PROSITE-ProRule" id="PRU01248"/>
    </source>
</evidence>
<dbReference type="Gene3D" id="1.10.443.10">
    <property type="entry name" value="Intergrase catalytic core"/>
    <property type="match status" value="1"/>
</dbReference>
<keyword evidence="7" id="KW-1185">Reference proteome</keyword>
<dbReference type="GO" id="GO:0015074">
    <property type="term" value="P:DNA integration"/>
    <property type="evidence" value="ECO:0007669"/>
    <property type="project" value="UniProtKB-KW"/>
</dbReference>
<dbReference type="PROSITE" id="PS51900">
    <property type="entry name" value="CB"/>
    <property type="match status" value="1"/>
</dbReference>
<evidence type="ECO:0000256" key="1">
    <source>
        <dbReference type="ARBA" id="ARBA00022908"/>
    </source>
</evidence>
<protein>
    <submittedName>
        <fullName evidence="6">Site-specific recombinase XerD</fullName>
    </submittedName>
</protein>
<keyword evidence="3" id="KW-0233">DNA recombination</keyword>
<keyword evidence="2 4" id="KW-0238">DNA-binding</keyword>
<proteinExistence type="predicted"/>
<reference evidence="7" key="1">
    <citation type="submission" date="2016-10" db="EMBL/GenBank/DDBJ databases">
        <authorList>
            <person name="Varghese N."/>
            <person name="Submissions S."/>
        </authorList>
    </citation>
    <scope>NUCLEOTIDE SEQUENCE [LARGE SCALE GENOMIC DNA]</scope>
    <source>
        <strain evidence="7">IBRC-M 10043</strain>
    </source>
</reference>
<dbReference type="InterPro" id="IPR050090">
    <property type="entry name" value="Tyrosine_recombinase_XerCD"/>
</dbReference>
<dbReference type="GO" id="GO:0006310">
    <property type="term" value="P:DNA recombination"/>
    <property type="evidence" value="ECO:0007669"/>
    <property type="project" value="UniProtKB-KW"/>
</dbReference>
<evidence type="ECO:0000313" key="7">
    <source>
        <dbReference type="Proteomes" id="UP000198775"/>
    </source>
</evidence>
<keyword evidence="1" id="KW-0229">DNA integration</keyword>
<evidence type="ECO:0000259" key="5">
    <source>
        <dbReference type="PROSITE" id="PS51900"/>
    </source>
</evidence>
<dbReference type="GO" id="GO:0003677">
    <property type="term" value="F:DNA binding"/>
    <property type="evidence" value="ECO:0007669"/>
    <property type="project" value="UniProtKB-UniRule"/>
</dbReference>
<accession>A0A1H8LK61</accession>
<evidence type="ECO:0000256" key="3">
    <source>
        <dbReference type="ARBA" id="ARBA00023172"/>
    </source>
</evidence>
<dbReference type="SUPFAM" id="SSF56349">
    <property type="entry name" value="DNA breaking-rejoining enzymes"/>
    <property type="match status" value="1"/>
</dbReference>
<dbReference type="InterPro" id="IPR010998">
    <property type="entry name" value="Integrase_recombinase_N"/>
</dbReference>
<dbReference type="PANTHER" id="PTHR30349">
    <property type="entry name" value="PHAGE INTEGRASE-RELATED"/>
    <property type="match status" value="1"/>
</dbReference>
<dbReference type="InterPro" id="IPR002104">
    <property type="entry name" value="Integrase_catalytic"/>
</dbReference>
<dbReference type="InterPro" id="IPR044068">
    <property type="entry name" value="CB"/>
</dbReference>
<evidence type="ECO:0000256" key="2">
    <source>
        <dbReference type="ARBA" id="ARBA00023125"/>
    </source>
</evidence>
<dbReference type="InterPro" id="IPR013762">
    <property type="entry name" value="Integrase-like_cat_sf"/>
</dbReference>
<organism evidence="6 7">
    <name type="scientific">Halorientalis persicus</name>
    <dbReference type="NCBI Taxonomy" id="1367881"/>
    <lineage>
        <taxon>Archaea</taxon>
        <taxon>Methanobacteriati</taxon>
        <taxon>Methanobacteriota</taxon>
        <taxon>Stenosarchaea group</taxon>
        <taxon>Halobacteria</taxon>
        <taxon>Halobacteriales</taxon>
        <taxon>Haloarculaceae</taxon>
        <taxon>Halorientalis</taxon>
    </lineage>
</organism>
<dbReference type="InterPro" id="IPR011010">
    <property type="entry name" value="DNA_brk_join_enz"/>
</dbReference>
<dbReference type="Pfam" id="PF00589">
    <property type="entry name" value="Phage_integrase"/>
    <property type="match status" value="1"/>
</dbReference>
<dbReference type="CDD" id="cd00397">
    <property type="entry name" value="DNA_BRE_C"/>
    <property type="match status" value="1"/>
</dbReference>
<dbReference type="AlphaFoldDB" id="A0A1H8LK61"/>
<dbReference type="PANTHER" id="PTHR30349:SF41">
    <property type="entry name" value="INTEGRASE_RECOMBINASE PROTEIN MJ0367-RELATED"/>
    <property type="match status" value="1"/>
</dbReference>
<dbReference type="Proteomes" id="UP000198775">
    <property type="component" value="Unassembled WGS sequence"/>
</dbReference>